<comment type="function">
    <text evidence="13">Is responsible for the charging of tRNA(Phe) with phenylalanine in mitochondrial translation.</text>
</comment>
<dbReference type="InterPro" id="IPR036690">
    <property type="entry name" value="Fdx_antiC-bd_sf"/>
</dbReference>
<evidence type="ECO:0000256" key="3">
    <source>
        <dbReference type="ARBA" id="ARBA00012814"/>
    </source>
</evidence>
<accession>A0A915BZN2</accession>
<keyword evidence="6" id="KW-0067">ATP-binding</keyword>
<evidence type="ECO:0000313" key="17">
    <source>
        <dbReference type="WBParaSite" id="PgR073_g037_t04"/>
    </source>
</evidence>
<dbReference type="EC" id="6.1.1.20" evidence="3"/>
<dbReference type="CDD" id="cd00496">
    <property type="entry name" value="PheRS_alpha_core"/>
    <property type="match status" value="1"/>
</dbReference>
<dbReference type="AlphaFoldDB" id="A0A915BZN2"/>
<dbReference type="Pfam" id="PF01409">
    <property type="entry name" value="tRNA-synt_2d"/>
    <property type="match status" value="2"/>
</dbReference>
<dbReference type="SUPFAM" id="SSF54991">
    <property type="entry name" value="Anticodon-binding domain of PheRS"/>
    <property type="match status" value="1"/>
</dbReference>
<dbReference type="PANTHER" id="PTHR11538">
    <property type="entry name" value="PHENYLALANYL-TRNA SYNTHETASE"/>
    <property type="match status" value="1"/>
</dbReference>
<dbReference type="WBParaSite" id="PgR073_g037_t04">
    <property type="protein sequence ID" value="PgR073_g037_t04"/>
    <property type="gene ID" value="PgR073_g037"/>
</dbReference>
<keyword evidence="9" id="KW-0496">Mitochondrion</keyword>
<proteinExistence type="inferred from homology"/>
<dbReference type="FunFam" id="3.30.70.380:FF:000002">
    <property type="entry name" value="phenylalanine--tRNA ligase, mitochondrial"/>
    <property type="match status" value="1"/>
</dbReference>
<evidence type="ECO:0000256" key="5">
    <source>
        <dbReference type="ARBA" id="ARBA00022741"/>
    </source>
</evidence>
<dbReference type="GO" id="GO:0005759">
    <property type="term" value="C:mitochondrial matrix"/>
    <property type="evidence" value="ECO:0007669"/>
    <property type="project" value="UniProtKB-SubCell"/>
</dbReference>
<evidence type="ECO:0000259" key="14">
    <source>
        <dbReference type="PROSITE" id="PS50862"/>
    </source>
</evidence>
<dbReference type="FunFam" id="3.30.930.10:FF:000053">
    <property type="entry name" value="Phenylalanyl-tRNA synthetase mitochondrial"/>
    <property type="match status" value="1"/>
</dbReference>
<dbReference type="GO" id="GO:0004826">
    <property type="term" value="F:phenylalanine-tRNA ligase activity"/>
    <property type="evidence" value="ECO:0007669"/>
    <property type="project" value="UniProtKB-EC"/>
</dbReference>
<keyword evidence="7" id="KW-0648">Protein biosynthesis</keyword>
<dbReference type="InterPro" id="IPR045864">
    <property type="entry name" value="aa-tRNA-synth_II/BPL/LPL"/>
</dbReference>
<dbReference type="GO" id="GO:0005524">
    <property type="term" value="F:ATP binding"/>
    <property type="evidence" value="ECO:0007669"/>
    <property type="project" value="UniProtKB-KW"/>
</dbReference>
<evidence type="ECO:0000256" key="2">
    <source>
        <dbReference type="ARBA" id="ARBA00008226"/>
    </source>
</evidence>
<organism evidence="16 17">
    <name type="scientific">Parascaris univalens</name>
    <name type="common">Nematode worm</name>
    <dbReference type="NCBI Taxonomy" id="6257"/>
    <lineage>
        <taxon>Eukaryota</taxon>
        <taxon>Metazoa</taxon>
        <taxon>Ecdysozoa</taxon>
        <taxon>Nematoda</taxon>
        <taxon>Chromadorea</taxon>
        <taxon>Rhabditida</taxon>
        <taxon>Spirurina</taxon>
        <taxon>Ascaridomorpha</taxon>
        <taxon>Ascaridoidea</taxon>
        <taxon>Ascarididae</taxon>
        <taxon>Parascaris</taxon>
    </lineage>
</organism>
<dbReference type="Gene3D" id="3.30.70.380">
    <property type="entry name" value="Ferrodoxin-fold anticodon-binding domain"/>
    <property type="match status" value="1"/>
</dbReference>
<evidence type="ECO:0000259" key="15">
    <source>
        <dbReference type="PROSITE" id="PS51447"/>
    </source>
</evidence>
<evidence type="ECO:0000256" key="4">
    <source>
        <dbReference type="ARBA" id="ARBA00022598"/>
    </source>
</evidence>
<feature type="domain" description="FDX-ACB" evidence="15">
    <location>
        <begin position="391"/>
        <end position="486"/>
    </location>
</feature>
<comment type="subcellular location">
    <subcellularLocation>
        <location evidence="1">Mitochondrion matrix</location>
    </subcellularLocation>
</comment>
<dbReference type="GO" id="GO:0006432">
    <property type="term" value="P:phenylalanyl-tRNA aminoacylation"/>
    <property type="evidence" value="ECO:0007669"/>
    <property type="project" value="TreeGrafter"/>
</dbReference>
<dbReference type="SMART" id="SM00896">
    <property type="entry name" value="FDX-ACB"/>
    <property type="match status" value="1"/>
</dbReference>
<keyword evidence="8" id="KW-0809">Transit peptide</keyword>
<dbReference type="GO" id="GO:0000049">
    <property type="term" value="F:tRNA binding"/>
    <property type="evidence" value="ECO:0007669"/>
    <property type="project" value="InterPro"/>
</dbReference>
<dbReference type="InterPro" id="IPR006195">
    <property type="entry name" value="aa-tRNA-synth_II"/>
</dbReference>
<evidence type="ECO:0000256" key="11">
    <source>
        <dbReference type="ARBA" id="ARBA00031194"/>
    </source>
</evidence>
<evidence type="ECO:0000256" key="8">
    <source>
        <dbReference type="ARBA" id="ARBA00022946"/>
    </source>
</evidence>
<evidence type="ECO:0000256" key="9">
    <source>
        <dbReference type="ARBA" id="ARBA00023128"/>
    </source>
</evidence>
<dbReference type="SUPFAM" id="SSF55681">
    <property type="entry name" value="Class II aaRS and biotin synthetases"/>
    <property type="match status" value="1"/>
</dbReference>
<dbReference type="Gene3D" id="3.30.930.10">
    <property type="entry name" value="Bira Bifunctional Protein, Domain 2"/>
    <property type="match status" value="1"/>
</dbReference>
<evidence type="ECO:0000256" key="7">
    <source>
        <dbReference type="ARBA" id="ARBA00022917"/>
    </source>
</evidence>
<reference evidence="17" key="1">
    <citation type="submission" date="2022-11" db="UniProtKB">
        <authorList>
            <consortium name="WormBaseParasite"/>
        </authorList>
    </citation>
    <scope>IDENTIFICATION</scope>
</reference>
<evidence type="ECO:0000256" key="10">
    <source>
        <dbReference type="ARBA" id="ARBA00023146"/>
    </source>
</evidence>
<dbReference type="InterPro" id="IPR002319">
    <property type="entry name" value="Phenylalanyl-tRNA_Synthase"/>
</dbReference>
<protein>
    <recommendedName>
        <fullName evidence="3">phenylalanine--tRNA ligase</fullName>
        <ecNumber evidence="3">6.1.1.20</ecNumber>
    </recommendedName>
    <alternativeName>
        <fullName evidence="11">Phenylalanyl-tRNA synthetase</fullName>
    </alternativeName>
</protein>
<dbReference type="PROSITE" id="PS51447">
    <property type="entry name" value="FDX_ACB"/>
    <property type="match status" value="1"/>
</dbReference>
<keyword evidence="16" id="KW-1185">Reference proteome</keyword>
<dbReference type="PANTHER" id="PTHR11538:SF41">
    <property type="entry name" value="PHENYLALANINE--TRNA LIGASE, MITOCHONDRIAL"/>
    <property type="match status" value="1"/>
</dbReference>
<evidence type="ECO:0000256" key="13">
    <source>
        <dbReference type="ARBA" id="ARBA00057761"/>
    </source>
</evidence>
<keyword evidence="5" id="KW-0547">Nucleotide-binding</keyword>
<evidence type="ECO:0000256" key="6">
    <source>
        <dbReference type="ARBA" id="ARBA00022840"/>
    </source>
</evidence>
<evidence type="ECO:0000256" key="12">
    <source>
        <dbReference type="ARBA" id="ARBA00049255"/>
    </source>
</evidence>
<dbReference type="InterPro" id="IPR005121">
    <property type="entry name" value="Fdx_antiC-bd"/>
</dbReference>
<dbReference type="Proteomes" id="UP000887569">
    <property type="component" value="Unplaced"/>
</dbReference>
<dbReference type="Pfam" id="PF03147">
    <property type="entry name" value="FDX-ACB"/>
    <property type="match status" value="1"/>
</dbReference>
<evidence type="ECO:0000256" key="1">
    <source>
        <dbReference type="ARBA" id="ARBA00004305"/>
    </source>
</evidence>
<dbReference type="PROSITE" id="PS50862">
    <property type="entry name" value="AA_TRNA_LIGASE_II"/>
    <property type="match status" value="1"/>
</dbReference>
<feature type="domain" description="Aminoacyl-transfer RNA synthetases class-II family profile" evidence="14">
    <location>
        <begin position="139"/>
        <end position="381"/>
    </location>
</feature>
<name>A0A915BZN2_PARUN</name>
<comment type="similarity">
    <text evidence="2">Belongs to the class-II aminoacyl-tRNA synthetase family.</text>
</comment>
<sequence length="486" mass="55883">HRSGTTVVHDDFTMNSLKNPSESVVYSDTTASLQDRKGLLVMVPRWMLPTFTKLYFGGASRRSFANIAKRDALTFDARCRPEIFTLDGVSLTPDETWNLSPHILGLLERRLLDEPYNPLSLLKCRIIDYMQSQCRSSGIRAPLFAICDQEPRVVSVWDNFDSLLTPVDHISRRPTDTYYVNKDYCLRAHTSAHQHHLIKQGVDSFLVIGDVYRRDEINRTHYPSFHQIEGVQLYTPRQLFDHRPDDEVAMFEDGIRTPQKQETHTIDTANVITFKLKAVLEGLARDLFGDDITMQWVDAYFPFTHPSFELEVFYEGDWMEVLGCGVVEQKVLELAGVSTKAGWAFGLGLERLAMVLYGIPDIRLFWSHDSGFTSQFTGRSPNESFKYRPISVHPQVFFDLSFWLPEGATPEDTTANAYDLIRSVGGSLIEQVNLIDSFHNKKTGRLSQTYRLVYRSNERALTKQEVKVIHKQIEQQLVEKYRVKLR</sequence>
<keyword evidence="4" id="KW-0436">Ligase</keyword>
<keyword evidence="10" id="KW-0030">Aminoacyl-tRNA synthetase</keyword>
<evidence type="ECO:0000313" key="16">
    <source>
        <dbReference type="Proteomes" id="UP000887569"/>
    </source>
</evidence>
<comment type="catalytic activity">
    <reaction evidence="12">
        <text>tRNA(Phe) + L-phenylalanine + ATP = L-phenylalanyl-tRNA(Phe) + AMP + diphosphate + H(+)</text>
        <dbReference type="Rhea" id="RHEA:19413"/>
        <dbReference type="Rhea" id="RHEA-COMP:9668"/>
        <dbReference type="Rhea" id="RHEA-COMP:9699"/>
        <dbReference type="ChEBI" id="CHEBI:15378"/>
        <dbReference type="ChEBI" id="CHEBI:30616"/>
        <dbReference type="ChEBI" id="CHEBI:33019"/>
        <dbReference type="ChEBI" id="CHEBI:58095"/>
        <dbReference type="ChEBI" id="CHEBI:78442"/>
        <dbReference type="ChEBI" id="CHEBI:78531"/>
        <dbReference type="ChEBI" id="CHEBI:456215"/>
        <dbReference type="EC" id="6.1.1.20"/>
    </reaction>
</comment>